<feature type="compositionally biased region" description="Basic and acidic residues" evidence="1">
    <location>
        <begin position="446"/>
        <end position="457"/>
    </location>
</feature>
<gene>
    <name evidence="2" type="ORF">PD5205_04114</name>
</gene>
<feature type="region of interest" description="Disordered" evidence="1">
    <location>
        <begin position="530"/>
        <end position="618"/>
    </location>
</feature>
<feature type="region of interest" description="Disordered" evidence="1">
    <location>
        <begin position="281"/>
        <end position="324"/>
    </location>
</feature>
<organism evidence="2 3">
    <name type="scientific">Xanthomonas fragariae</name>
    <dbReference type="NCBI Taxonomy" id="48664"/>
    <lineage>
        <taxon>Bacteria</taxon>
        <taxon>Pseudomonadati</taxon>
        <taxon>Pseudomonadota</taxon>
        <taxon>Gammaproteobacteria</taxon>
        <taxon>Lysobacterales</taxon>
        <taxon>Lysobacteraceae</taxon>
        <taxon>Xanthomonas</taxon>
    </lineage>
</organism>
<sequence length="618" mass="65719">MRPLSPDSAIIANDLIDNGLADPDSPDQGIADAVNWRRTQHGQDALAQLAEMAPPWRRRVLPADPTPYRIQEIRQHRLNRASTSMQSAPPAPPPALSLSGELAFDPMDFLDIPDTAISASSPPAFQEVANQSELSVPVGESAPPAPPPALSLSGELAFDPMDFLDIPDTAISASSPPAFQEVANQSELSVPVGESAPPAPPPALSLSGELAFDPMDFLDIPDTAISASSPPAFQEVANQSELSVPVGESVYRPTITSLPPSSYSHGVGHYPAPSASLLASSSTHATVMPATASTGKGPPPPGLPSQAPGSSTARPIFKSTLAGRKKVIDPETGERVSKSTLARRKKVIDPETGERVSKSALAGRQKVIDPETGERVSKSTLARRKKVIDPETGERVSKATLARRKKVIDPETGERVSKSTLAGRKKVIDPETGERVSKSALAKRQKVIDPETGERVSKSALAGRKKVIDPETGERVSKSALAGRKKVIDPETGERVSKSVLAKRQKVIDPETGERVSKSTLAGRQKVIDPETGERVSKSALAKRQKVIDPETGERVSKSALAKRQKVIDPETGERVSKSALAKHQKVIDPETGVGNRRMQPASQQSTQGLFGSTRCRD</sequence>
<feature type="compositionally biased region" description="Basic and acidic residues" evidence="1">
    <location>
        <begin position="546"/>
        <end position="557"/>
    </location>
</feature>
<dbReference type="Gene3D" id="3.90.1290.10">
    <property type="entry name" value="Plakin repeat"/>
    <property type="match status" value="1"/>
</dbReference>
<feature type="region of interest" description="Disordered" evidence="1">
    <location>
        <begin position="430"/>
        <end position="480"/>
    </location>
</feature>
<reference evidence="2 3" key="1">
    <citation type="submission" date="2017-05" db="EMBL/GenBank/DDBJ databases">
        <authorList>
            <person name="Song R."/>
            <person name="Chenine A.L."/>
            <person name="Ruprecht R.M."/>
        </authorList>
    </citation>
    <scope>NUCLEOTIDE SEQUENCE [LARGE SCALE GENOMIC DNA]</scope>
    <source>
        <strain evidence="2">PD5205</strain>
        <plasmid evidence="3">ppd5205.21</plasmid>
    </source>
</reference>
<dbReference type="EMBL" id="LT853887">
    <property type="protein sequence ID" value="SMR06055.1"/>
    <property type="molecule type" value="Genomic_DNA"/>
</dbReference>
<protein>
    <submittedName>
        <fullName evidence="2">Plectin repeat protein</fullName>
    </submittedName>
</protein>
<dbReference type="GO" id="GO:0005856">
    <property type="term" value="C:cytoskeleton"/>
    <property type="evidence" value="ECO:0007669"/>
    <property type="project" value="InterPro"/>
</dbReference>
<proteinExistence type="predicted"/>
<feature type="compositionally biased region" description="Polar residues" evidence="1">
    <location>
        <begin position="601"/>
        <end position="611"/>
    </location>
</feature>
<dbReference type="InterPro" id="IPR035915">
    <property type="entry name" value="Plakin_repeat_sf"/>
</dbReference>
<dbReference type="AlphaFoldDB" id="A0A1Y6HRC6"/>
<dbReference type="SMART" id="SM00250">
    <property type="entry name" value="PLEC"/>
    <property type="match status" value="7"/>
</dbReference>
<evidence type="ECO:0000256" key="1">
    <source>
        <dbReference type="SAM" id="MobiDB-lite"/>
    </source>
</evidence>
<feature type="compositionally biased region" description="Basic and acidic residues" evidence="1">
    <location>
        <begin position="466"/>
        <end position="477"/>
    </location>
</feature>
<evidence type="ECO:0000313" key="3">
    <source>
        <dbReference type="Proteomes" id="UP000195953"/>
    </source>
</evidence>
<accession>A0A1Y6HRC6</accession>
<geneLocation type="plasmid" evidence="3">
    <name>ppd5205.21</name>
</geneLocation>
<dbReference type="InterPro" id="IPR001101">
    <property type="entry name" value="Plectin_repeat"/>
</dbReference>
<dbReference type="SUPFAM" id="SSF75399">
    <property type="entry name" value="Plakin repeat"/>
    <property type="match status" value="1"/>
</dbReference>
<evidence type="ECO:0000313" key="2">
    <source>
        <dbReference type="EMBL" id="SMR06055.1"/>
    </source>
</evidence>
<feature type="compositionally biased region" description="Basic and acidic residues" evidence="1">
    <location>
        <begin position="566"/>
        <end position="577"/>
    </location>
</feature>
<name>A0A1Y6HRC6_9XANT</name>
<dbReference type="Proteomes" id="UP000195953">
    <property type="component" value="Plasmid pPD5205-21"/>
</dbReference>